<dbReference type="STRING" id="139825.A0A401G7C4"/>
<feature type="region of interest" description="Disordered" evidence="1">
    <location>
        <begin position="173"/>
        <end position="209"/>
    </location>
</feature>
<dbReference type="Proteomes" id="UP000287166">
    <property type="component" value="Unassembled WGS sequence"/>
</dbReference>
<proteinExistence type="predicted"/>
<evidence type="ECO:0000313" key="3">
    <source>
        <dbReference type="Proteomes" id="UP000287166"/>
    </source>
</evidence>
<evidence type="ECO:0000256" key="1">
    <source>
        <dbReference type="SAM" id="MobiDB-lite"/>
    </source>
</evidence>
<reference evidence="2 3" key="1">
    <citation type="journal article" date="2018" name="Sci. Rep.">
        <title>Genome sequence of the cauliflower mushroom Sparassis crispa (Hanabiratake) and its association with beneficial usage.</title>
        <authorList>
            <person name="Kiyama R."/>
            <person name="Furutani Y."/>
            <person name="Kawaguchi K."/>
            <person name="Nakanishi T."/>
        </authorList>
    </citation>
    <scope>NUCLEOTIDE SEQUENCE [LARGE SCALE GENOMIC DNA]</scope>
</reference>
<gene>
    <name evidence="2" type="ORF">SCP_0109390</name>
</gene>
<evidence type="ECO:0000313" key="2">
    <source>
        <dbReference type="EMBL" id="GBE78057.1"/>
    </source>
</evidence>
<comment type="caution">
    <text evidence="2">The sequence shown here is derived from an EMBL/GenBank/DDBJ whole genome shotgun (WGS) entry which is preliminary data.</text>
</comment>
<accession>A0A401G7C4</accession>
<dbReference type="EMBL" id="BFAD01000001">
    <property type="protein sequence ID" value="GBE78057.1"/>
    <property type="molecule type" value="Genomic_DNA"/>
</dbReference>
<sequence length="255" mass="28480">MPEQAAVAQEDPASVQDSTALEDNDDHLHVKSAKTVARADRWEEEWKTLVDEMRRSLEFLTQKAAWWLSQGHCHEGRADIVTERCAYAAKQASIRLHLVQKWSKRWQPVLTKAHIAHGWIHQYLPVSPTSVDIHRPAATSAPTSYAVSAAPDAPDVVPRILGVDAVFALESQNDSMPDADAPSGYNSDGSESDWGDDVNPVEVGDARDDDGGFDSDQHVLVRCFLQLQVQVLQRQAVCFYFIFCFSAYMRRSAML</sequence>
<dbReference type="RefSeq" id="XP_027608970.1">
    <property type="nucleotide sequence ID" value="XM_027753169.1"/>
</dbReference>
<organism evidence="2 3">
    <name type="scientific">Sparassis crispa</name>
    <dbReference type="NCBI Taxonomy" id="139825"/>
    <lineage>
        <taxon>Eukaryota</taxon>
        <taxon>Fungi</taxon>
        <taxon>Dikarya</taxon>
        <taxon>Basidiomycota</taxon>
        <taxon>Agaricomycotina</taxon>
        <taxon>Agaricomycetes</taxon>
        <taxon>Polyporales</taxon>
        <taxon>Sparassidaceae</taxon>
        <taxon>Sparassis</taxon>
    </lineage>
</organism>
<dbReference type="AlphaFoldDB" id="A0A401G7C4"/>
<keyword evidence="3" id="KW-1185">Reference proteome</keyword>
<dbReference type="GeneID" id="38774974"/>
<dbReference type="OrthoDB" id="3263473at2759"/>
<dbReference type="InParanoid" id="A0A401G7C4"/>
<name>A0A401G7C4_9APHY</name>
<protein>
    <submittedName>
        <fullName evidence="2">Uncharacterized protein</fullName>
    </submittedName>
</protein>